<feature type="region of interest" description="Disordered" evidence="1">
    <location>
        <begin position="1"/>
        <end position="21"/>
    </location>
</feature>
<feature type="domain" description="Retrotransposon hot spot protein N-terminal" evidence="3">
    <location>
        <begin position="176"/>
        <end position="296"/>
    </location>
</feature>
<organism evidence="4 5">
    <name type="scientific">Trypanosoma congolense (strain IL3000)</name>
    <dbReference type="NCBI Taxonomy" id="1068625"/>
    <lineage>
        <taxon>Eukaryota</taxon>
        <taxon>Discoba</taxon>
        <taxon>Euglenozoa</taxon>
        <taxon>Kinetoplastea</taxon>
        <taxon>Metakinetoplastina</taxon>
        <taxon>Trypanosomatida</taxon>
        <taxon>Trypanosomatidae</taxon>
        <taxon>Trypanosoma</taxon>
        <taxon>Nannomonas</taxon>
    </lineage>
</organism>
<accession>F9W4J1</accession>
<dbReference type="AlphaFoldDB" id="F9W4J1"/>
<name>F9W4J1_TRYCI</name>
<feature type="domain" description="Retrotransposon hot spot protein,C-terminal" evidence="2">
    <location>
        <begin position="307"/>
        <end position="613"/>
    </location>
</feature>
<dbReference type="InterPro" id="IPR046836">
    <property type="entry name" value="RHS_C"/>
</dbReference>
<keyword evidence="5" id="KW-1185">Reference proteome</keyword>
<reference evidence="4 5" key="2">
    <citation type="journal article" date="2012" name="Proc. Natl. Acad. Sci. U.S.A.">
        <title>Antigenic diversity is generated by distinct evolutionary mechanisms in African trypanosome species.</title>
        <authorList>
            <person name="Jackson A.P."/>
            <person name="Berry A."/>
            <person name="Aslett M."/>
            <person name="Allison H.C."/>
            <person name="Burton P."/>
            <person name="Vavrova-Anderson J."/>
            <person name="Brown R."/>
            <person name="Browne H."/>
            <person name="Corton N."/>
            <person name="Hauser H."/>
            <person name="Gamble J."/>
            <person name="Gilderthorp R."/>
            <person name="Marcello L."/>
            <person name="McQuillan J."/>
            <person name="Otto T.D."/>
            <person name="Quail M.A."/>
            <person name="Sanders M.J."/>
            <person name="van Tonder A."/>
            <person name="Ginger M.L."/>
            <person name="Field M.C."/>
            <person name="Barry J.D."/>
            <person name="Hertz-Fowler C."/>
            <person name="Berriman M."/>
        </authorList>
    </citation>
    <scope>NUCLEOTIDE SEQUENCE [LARGE SCALE GENOMIC DNA]</scope>
    <source>
        <strain evidence="4 5">IL3000</strain>
    </source>
</reference>
<protein>
    <submittedName>
        <fullName evidence="4">WGS project CAEQ00000000 data, annotated contig 118</fullName>
    </submittedName>
</protein>
<proteinExistence type="predicted"/>
<sequence>MPPHSGKQAKGEIPSANDVTRQPDGVCCGSAAHEAPGWALNSSVASVLLEKYGGASGMTGCAFLQKYLNNACSVGDVSLRVLVEDTARYVEEESTRAILKRSAEWRECEALHAAVADLGRREVHTLGQWENMTKRMDFADTLVKDRLHAALLCAKQGMTSSTPEVAQSGEDLRDVYDSVLNATWSYVVEGGGHGGDALEVKLVEVPSGEQSRLRSKATLSTRHDPQREGCEVTGCDDIVMAVLSSSSGWPPAVFDAAKVERSGKGNCPGVHVYICKEAVGAWRLVRGTLDRWLTGVTTPDARVPFTVIGTPDSGKPCGTGSLLLYQLLHYPQGRLKAVAYFLNDEAYIFRKPREGRRGRAVRYRNQNDGLRVVCDLAKEGIEGYVLFDDCTGEVNVWDLPKEWGVTRLSPTGSGWLSSFLTMWPSIVPAYVRRGTEQESLAVLAWERHLELLQSRDRKMNQVDLRGDFGDIQRRIYMVGPLPRYVLGSKECYERRVREIDAALRRVGNTLNELDNLLYGLGDWGVNDIKETLSAKARAWQGGYSWHVNIPVSAYVRGKLLAAADKVPIGGQLVHTVSTSDIWSNPARQDITGIRVFTLVHVMDELARHLKYLPREGETASSRLSVLSRAGGRGRVPTSFHYFSSFDAPLEIEPGRLYRPEEAEFPLVEGFFFVEGGSGLAAEEGGVPPMTLVLVQVTAARDRCTASGTVSGLIQQLSRLLATWDPARRRLRWEMIYVHHSRANKITERQRRETDGCGTALWGMVDEYQVELPAVFSSIRGGTTGQP</sequence>
<dbReference type="Proteomes" id="UP000000702">
    <property type="component" value="Unassembled WGS sequence"/>
</dbReference>
<evidence type="ECO:0000313" key="4">
    <source>
        <dbReference type="EMBL" id="CCD12085.1"/>
    </source>
</evidence>
<evidence type="ECO:0000259" key="2">
    <source>
        <dbReference type="Pfam" id="PF07999"/>
    </source>
</evidence>
<dbReference type="InterPro" id="IPR006518">
    <property type="entry name" value="Trypano_RHS"/>
</dbReference>
<gene>
    <name evidence="4" type="ORF">TCIL3000_0_03070</name>
</gene>
<evidence type="ECO:0000256" key="1">
    <source>
        <dbReference type="SAM" id="MobiDB-lite"/>
    </source>
</evidence>
<comment type="caution">
    <text evidence="4">The sequence shown here is derived from an EMBL/GenBank/DDBJ whole genome shotgun (WGS) entry which is preliminary data.</text>
</comment>
<dbReference type="Pfam" id="PF20445">
    <property type="entry name" value="RHS_N"/>
    <property type="match status" value="1"/>
</dbReference>
<dbReference type="Pfam" id="PF07999">
    <property type="entry name" value="RHSP"/>
    <property type="match status" value="1"/>
</dbReference>
<dbReference type="NCBIfam" id="TIGR01631">
    <property type="entry name" value="Trypano_RHS"/>
    <property type="match status" value="1"/>
</dbReference>
<dbReference type="VEuPathDB" id="TriTrypDB:TcIL3000_0_03070"/>
<dbReference type="InterPro" id="IPR046835">
    <property type="entry name" value="RHS_N"/>
</dbReference>
<evidence type="ECO:0000313" key="5">
    <source>
        <dbReference type="Proteomes" id="UP000000702"/>
    </source>
</evidence>
<dbReference type="EMBL" id="CAEQ01000561">
    <property type="protein sequence ID" value="CCD12085.1"/>
    <property type="molecule type" value="Genomic_DNA"/>
</dbReference>
<reference evidence="5" key="1">
    <citation type="submission" date="2011-07" db="EMBL/GenBank/DDBJ databases">
        <title>Divergent evolution of antigenic variation in African trypanosomes.</title>
        <authorList>
            <person name="Jackson A.P."/>
            <person name="Berry A."/>
            <person name="Allison H.C."/>
            <person name="Burton P."/>
            <person name="Anderson J."/>
            <person name="Aslett M."/>
            <person name="Brown R."/>
            <person name="Corton N."/>
            <person name="Harris D."/>
            <person name="Hauser H."/>
            <person name="Gamble J."/>
            <person name="Gilderthorp R."/>
            <person name="McQuillan J."/>
            <person name="Quail M.A."/>
            <person name="Sanders M."/>
            <person name="Van Tonder A."/>
            <person name="Ginger M.L."/>
            <person name="Donelson J.E."/>
            <person name="Field M.C."/>
            <person name="Barry J.D."/>
            <person name="Berriman M."/>
            <person name="Hertz-Fowler C."/>
        </authorList>
    </citation>
    <scope>NUCLEOTIDE SEQUENCE [LARGE SCALE GENOMIC DNA]</scope>
    <source>
        <strain evidence="5">IL3000</strain>
    </source>
</reference>
<evidence type="ECO:0000259" key="3">
    <source>
        <dbReference type="Pfam" id="PF20445"/>
    </source>
</evidence>